<feature type="transmembrane region" description="Helical" evidence="9">
    <location>
        <begin position="1197"/>
        <end position="1223"/>
    </location>
</feature>
<dbReference type="InterPro" id="IPR041577">
    <property type="entry name" value="RT_RNaseH_2"/>
</dbReference>
<feature type="region of interest" description="Disordered" evidence="8">
    <location>
        <begin position="537"/>
        <end position="568"/>
    </location>
</feature>
<dbReference type="Pfam" id="PF17919">
    <property type="entry name" value="RT_RNaseH_2"/>
    <property type="match status" value="1"/>
</dbReference>
<keyword evidence="7" id="KW-0511">Multifunctional enzyme</keyword>
<dbReference type="eggNOG" id="KOG0017">
    <property type="taxonomic scope" value="Eukaryota"/>
</dbReference>
<feature type="region of interest" description="Disordered" evidence="8">
    <location>
        <begin position="1"/>
        <end position="22"/>
    </location>
</feature>
<dbReference type="InterPro" id="IPR000477">
    <property type="entry name" value="RT_dom"/>
</dbReference>
<dbReference type="InterPro" id="IPR005162">
    <property type="entry name" value="Retrotrans_gag_dom"/>
</dbReference>
<evidence type="ECO:0000259" key="10">
    <source>
        <dbReference type="PROSITE" id="PS50878"/>
    </source>
</evidence>
<evidence type="ECO:0000256" key="6">
    <source>
        <dbReference type="ARBA" id="ARBA00022918"/>
    </source>
</evidence>
<feature type="region of interest" description="Disordered" evidence="8">
    <location>
        <begin position="2433"/>
        <end position="2485"/>
    </location>
</feature>
<feature type="domain" description="Integrase catalytic" evidence="11">
    <location>
        <begin position="2155"/>
        <end position="2314"/>
    </location>
</feature>
<dbReference type="Gene3D" id="3.30.70.270">
    <property type="match status" value="2"/>
</dbReference>
<feature type="domain" description="Reverse transcriptase" evidence="10">
    <location>
        <begin position="1606"/>
        <end position="1784"/>
    </location>
</feature>
<dbReference type="SUPFAM" id="SSF161008">
    <property type="entry name" value="Viral glycoprotein ectodomain-like"/>
    <property type="match status" value="1"/>
</dbReference>
<dbReference type="InterPro" id="IPR001584">
    <property type="entry name" value="Integrase_cat-core"/>
</dbReference>
<dbReference type="GO" id="GO:0015074">
    <property type="term" value="P:DNA integration"/>
    <property type="evidence" value="ECO:0007669"/>
    <property type="project" value="InterPro"/>
</dbReference>
<dbReference type="InterPro" id="IPR021109">
    <property type="entry name" value="Peptidase_aspartic_dom_sf"/>
</dbReference>
<dbReference type="Pfam" id="PF03732">
    <property type="entry name" value="Retrotrans_gag"/>
    <property type="match status" value="1"/>
</dbReference>
<dbReference type="Pfam" id="PF00665">
    <property type="entry name" value="rve"/>
    <property type="match status" value="1"/>
</dbReference>
<feature type="compositionally biased region" description="Polar residues" evidence="8">
    <location>
        <begin position="91"/>
        <end position="125"/>
    </location>
</feature>
<dbReference type="Gene3D" id="1.20.5.1890">
    <property type="match status" value="1"/>
</dbReference>
<proteinExistence type="predicted"/>
<dbReference type="FunFam" id="1.10.340.70:FF:000001">
    <property type="entry name" value="Retrovirus-related Pol polyprotein from transposon gypsy-like Protein"/>
    <property type="match status" value="1"/>
</dbReference>
<dbReference type="Pfam" id="PF17921">
    <property type="entry name" value="Integrase_H2C2"/>
    <property type="match status" value="1"/>
</dbReference>
<dbReference type="PROSITE" id="PS50994">
    <property type="entry name" value="INTEGRASE"/>
    <property type="match status" value="1"/>
</dbReference>
<reference evidence="12" key="1">
    <citation type="submission" date="2007-07" db="EMBL/GenBank/DDBJ databases">
        <title>PCAP assembly of the Caenorhabditis remanei genome.</title>
        <authorList>
            <consortium name="The Caenorhabditis remanei Sequencing Consortium"/>
            <person name="Wilson R.K."/>
        </authorList>
    </citation>
    <scope>NUCLEOTIDE SEQUENCE [LARGE SCALE GENOMIC DNA]</scope>
    <source>
        <strain evidence="12">PB4641</strain>
    </source>
</reference>
<dbReference type="OrthoDB" id="5868531at2759"/>
<dbReference type="CDD" id="cd00303">
    <property type="entry name" value="retropepsin_like"/>
    <property type="match status" value="1"/>
</dbReference>
<dbReference type="InterPro" id="IPR012337">
    <property type="entry name" value="RNaseH-like_sf"/>
</dbReference>
<evidence type="ECO:0000259" key="11">
    <source>
        <dbReference type="PROSITE" id="PS50994"/>
    </source>
</evidence>
<dbReference type="PANTHER" id="PTHR37984">
    <property type="entry name" value="PROTEIN CBG26694"/>
    <property type="match status" value="1"/>
</dbReference>
<name>E3N8T1_CAERE</name>
<dbReference type="GO" id="GO:0003676">
    <property type="term" value="F:nucleic acid binding"/>
    <property type="evidence" value="ECO:0007669"/>
    <property type="project" value="InterPro"/>
</dbReference>
<dbReference type="Gene3D" id="1.10.340.70">
    <property type="match status" value="1"/>
</dbReference>
<keyword evidence="13" id="KW-1185">Reference proteome</keyword>
<feature type="transmembrane region" description="Helical" evidence="9">
    <location>
        <begin position="1266"/>
        <end position="1287"/>
    </location>
</feature>
<dbReference type="InterPro" id="IPR041588">
    <property type="entry name" value="Integrase_H2C2"/>
</dbReference>
<dbReference type="Gene3D" id="3.30.420.10">
    <property type="entry name" value="Ribonuclease H-like superfamily/Ribonuclease H"/>
    <property type="match status" value="1"/>
</dbReference>
<dbReference type="GO" id="GO:0003964">
    <property type="term" value="F:RNA-directed DNA polymerase activity"/>
    <property type="evidence" value="ECO:0007669"/>
    <property type="project" value="UniProtKB-KW"/>
</dbReference>
<dbReference type="FunFam" id="3.30.420.10:FF:000032">
    <property type="entry name" value="Retrovirus-related Pol polyprotein from transposon 297-like Protein"/>
    <property type="match status" value="1"/>
</dbReference>
<keyword evidence="9" id="KW-0812">Transmembrane</keyword>
<dbReference type="InterPro" id="IPR043128">
    <property type="entry name" value="Rev_trsase/Diguanyl_cyclase"/>
</dbReference>
<dbReference type="Gene3D" id="3.10.20.370">
    <property type="match status" value="1"/>
</dbReference>
<dbReference type="CDD" id="cd09274">
    <property type="entry name" value="RNase_HI_RT_Ty3"/>
    <property type="match status" value="1"/>
</dbReference>
<evidence type="ECO:0000256" key="1">
    <source>
        <dbReference type="ARBA" id="ARBA00012493"/>
    </source>
</evidence>
<evidence type="ECO:0000256" key="2">
    <source>
        <dbReference type="ARBA" id="ARBA00022679"/>
    </source>
</evidence>
<dbReference type="SUPFAM" id="SSF53098">
    <property type="entry name" value="Ribonuclease H-like"/>
    <property type="match status" value="1"/>
</dbReference>
<feature type="compositionally biased region" description="Basic and acidic residues" evidence="8">
    <location>
        <begin position="127"/>
        <end position="139"/>
    </location>
</feature>
<keyword evidence="9" id="KW-1133">Transmembrane helix</keyword>
<dbReference type="Pfam" id="PF00078">
    <property type="entry name" value="RVT_1"/>
    <property type="match status" value="1"/>
</dbReference>
<feature type="region of interest" description="Disordered" evidence="8">
    <location>
        <begin position="2507"/>
        <end position="2555"/>
    </location>
</feature>
<dbReference type="InParanoid" id="E3N8T1"/>
<sequence length="2555" mass="287639">MNSIVNADDPPPTEQVATPTSPELPEHITLATETAVEHIRTAKLTGQTLIELRECVSTDLRAIHLRLGRLTELSVERFENLEARIGLLEGTPSNEPASTQTLVGSSSEKTAEDSNVPSTIDNITTAPEKDSQKTDDMKTPTRPPPLVLQTAPHRPDLDGTPYPPTTTRSAPPANEQNDSEATPRVTRAAPKKSESYYFNVLNGKMAAHIPTFSGAPHENFAAFASVTRCEAPCQVSLYSSPKRGHAYRRGASREGPSGQLWCDGVRGDKVIIDRQREQQIQRDLRAERRRIQRLEAFDERRNIGDEEVVEVQPFLFPPFFQNQLPAPQLNAHLYGEEEGRRMLPFLLTDSARDAWETIPQDVRDGAWNDLLDVLRDRIHTEDRQLVARAELSTLVQGGRTVEAFYRLCKEVANKAYPGEPMRPARDAILTTCFMNGLKDDIRIHVQRSMPQNAEAALQTAKREEALRNVSNADSITAAINKLSDQVARLDVKPTEVNYIQGGNHNRGYNGNHGYHGFRGNNNYQGHHGFQGRGGRGFHNNHNGNRGGNRGNRGNRGWQNRGFRGGQSRGGGRINAIFDPCETSEDFDRVVNNVSGIGLKSSLLFIACLCALFVPSSCWTNVKPMPFYDCHAPSGQALIVPPKPVECKRQESINVRRGTVSMSILNQTMEETRAFKCRIEVYSQCVNSAIWIPIYNMSFIHMEAPTELECQEAVEEKTWRGQTLRKVKKGHYVSDTEYMWPATGFSVSSCNEARKITVEEGSVAQLNDGTLIMSLMSNPQNKCQMEDGTCQSSQATMIWKAAKKRSDCETIHIGSFPATMGDNVLIVDHMESAFPIDPEFTPLSMKRCFDIKTVSSNGVTFFEFAEEEAETPEDVEELVEIETTSSGAAGELLNLKPPKDVRARRSAVNESEPEKEEIAGVSSVGSESHINFMKKSYDGAENIRRNLTMAAINHKIQYVSNKIDQNSRDNFNRLVDAICHTRNRQLRIWRMFLDLDPQAAMRVLLHRDDIIATFKGRDVVQVSQCQKVIVHKIKEDRREGLSCTSKTAALTTDNKVVYIQPGSIEVDHSAETTDCRFITNYIWQDQDGKFKETNHTRNVTKIDEEGIPTYEARKLIFTAGDIYAGVKDSSFPMMLAMSFGASIRSLQYQHQQEILRSMTFGFKDGSRTLNSIGSTGEYLFNNTVSIVGDVTSFFTGMYFIYGCIVVGVLLVLGVIGFFAIKFYFCKNIIANTLKINAIEDEDEADKINAVEIEGPVANIPRPGNGRYALPPLFMYVPIIIPLICSATASQVSSTIPYVHISIGDKGISALWDSGASISYVNRSTANHLVYSLKQTRIRNAKTANGSSFKFLGCFEAPVRIADVIVEHEFLVAEDDCCPGNALIGIDFMKSLDRRGIRTWLRPAMQKLQIGTVMIDLVGPQRKPFELTNVVMEMINADDVMLKPGQEQLLKIANGTDINADQAVLLKSKPEGKLIFEKTVFHPLDSRETTIRVKNNSNKIIQLQAGDVIGRGEIVQLKNLSKPGLPDEPAEANWEERILETNGTKVAEEDFKKCRHAFFNEDGDIGLFKGGIEHSIVIRKDMPFPKSRTYRVALGTQDEVEKQVQEMILLDIIEESTSTFISPIVLVRKKDGTYRFTTDFRLLNAVTVKQNYQIPLISDIVDLASDGTFFTNLDLIQGFFQIPLRKEDRPLTAFATPTGTYQYKRMPMGLCGAPHTFQTAVRQLQKKTKAKLFCYLDDLLIVSNTLEQHMKDIEEVLQNIAEIGFKVKIEKCKFAQPEVTFLGLLVGRNGVKPNPAKVKSIKEFPVPKTPTGVRAFLGMTNYFRKFIRQFAELAAPLHDLTKKDQPFVWEEKHQESFDQLKAALCCTPVLQAPRAGFPFVIESDASSIAVGALLLQTGEDGELHPIAYDSRKLTTTERKYPPIETEALALAFAVKAFRTYILGSSVTAIVDHRPLTSLMHRRDLIGRLAKYQIILQEMDLTIIYRPGKLNSVCDALSRYIGNEVKECREKPSKKSEEVHNVEDSSESIDQGVIKKIQEETPWIAEISKKLEQMDLNSLERYRKEDGVVYVKNQKGDMVILVPREKDVISDIMKRYHQTAHLGAHLGAEKTEASIGRRFYWNNITRDIRNFVRKCEACQRRKINPHAETKEPMGHLELLGRPWERVHADICGPWPVTKDGNRYVFTIKDDFTKYTLAIPIEKQDAATMAKIFVETIVLKFGAPKILLTDNGTNFKADLFEEMLRIMKIQHNLTAPYHKSANGTVERAHRTIEEVLSSFVNSTQTDWDQKLPFVMFAINSAPHAITKCSPHQALFGHELPTPEDVNLGIPLPSYLDVEDFQGQLRAHLKDLHEGIKEKLKIHQKKAEEQYDRTHRIAERKIEIGDKIFVRRNEPKNKLAPRLHGPFHVVEVSQFNVSYQDGKKKKIANKNDVRLAESMEDDATTTSDMDEMKAAPMDEDSRKKNVSDAPTKEMKDSMKKNAIDAPTKERMESMKENYTDAPTMDSMKKTVIEAPEKKKVSWKKADSKQKDKPMSMKESRAKQNDVEAVRRSERLRAKRM</sequence>
<keyword evidence="6" id="KW-0695">RNA-directed DNA polymerase</keyword>
<dbReference type="FunFam" id="3.30.70.270:FF:000020">
    <property type="entry name" value="Transposon Tf2-6 polyprotein-like Protein"/>
    <property type="match status" value="1"/>
</dbReference>
<evidence type="ECO:0000256" key="5">
    <source>
        <dbReference type="ARBA" id="ARBA00022759"/>
    </source>
</evidence>
<dbReference type="CDD" id="cd01647">
    <property type="entry name" value="RT_LTR"/>
    <property type="match status" value="1"/>
</dbReference>
<evidence type="ECO:0000256" key="9">
    <source>
        <dbReference type="SAM" id="Phobius"/>
    </source>
</evidence>
<feature type="compositionally biased region" description="Basic and acidic residues" evidence="8">
    <location>
        <begin position="2454"/>
        <end position="2485"/>
    </location>
</feature>
<dbReference type="Pfam" id="PF24664">
    <property type="entry name" value="Monjiviricetes_fusion"/>
    <property type="match status" value="1"/>
</dbReference>
<keyword evidence="5" id="KW-0378">Hydrolase</keyword>
<evidence type="ECO:0000256" key="3">
    <source>
        <dbReference type="ARBA" id="ARBA00022695"/>
    </source>
</evidence>
<dbReference type="PANTHER" id="PTHR37984:SF5">
    <property type="entry name" value="PROTEIN NYNRIN-LIKE"/>
    <property type="match status" value="1"/>
</dbReference>
<keyword evidence="9" id="KW-0472">Membrane</keyword>
<dbReference type="SUPFAM" id="SSF50630">
    <property type="entry name" value="Acid proteases"/>
    <property type="match status" value="1"/>
</dbReference>
<dbReference type="HOGENOM" id="CLU_000962_0_0_1"/>
<gene>
    <name evidence="12" type="ORF">CRE_22625</name>
</gene>
<evidence type="ECO:0000313" key="13">
    <source>
        <dbReference type="Proteomes" id="UP000008281"/>
    </source>
</evidence>
<evidence type="ECO:0000256" key="8">
    <source>
        <dbReference type="SAM" id="MobiDB-lite"/>
    </source>
</evidence>
<dbReference type="EC" id="2.7.7.49" evidence="1"/>
<dbReference type="PROSITE" id="PS50878">
    <property type="entry name" value="RT_POL"/>
    <property type="match status" value="1"/>
</dbReference>
<dbReference type="GO" id="GO:0004519">
    <property type="term" value="F:endonuclease activity"/>
    <property type="evidence" value="ECO:0007669"/>
    <property type="project" value="UniProtKB-KW"/>
</dbReference>
<protein>
    <recommendedName>
        <fullName evidence="1">RNA-directed DNA polymerase</fullName>
        <ecNumber evidence="1">2.7.7.49</ecNumber>
    </recommendedName>
</protein>
<dbReference type="InterPro" id="IPR036397">
    <property type="entry name" value="RNaseH_sf"/>
</dbReference>
<evidence type="ECO:0000256" key="4">
    <source>
        <dbReference type="ARBA" id="ARBA00022722"/>
    </source>
</evidence>
<dbReference type="Proteomes" id="UP000008281">
    <property type="component" value="Unassembled WGS sequence"/>
</dbReference>
<dbReference type="Gene3D" id="3.10.10.10">
    <property type="entry name" value="HIV Type 1 Reverse Transcriptase, subunit A, domain 1"/>
    <property type="match status" value="1"/>
</dbReference>
<keyword evidence="3" id="KW-0548">Nucleotidyltransferase</keyword>
<dbReference type="SUPFAM" id="SSF56672">
    <property type="entry name" value="DNA/RNA polymerases"/>
    <property type="match status" value="1"/>
</dbReference>
<organism evidence="13">
    <name type="scientific">Caenorhabditis remanei</name>
    <name type="common">Caenorhabditis vulgaris</name>
    <dbReference type="NCBI Taxonomy" id="31234"/>
    <lineage>
        <taxon>Eukaryota</taxon>
        <taxon>Metazoa</taxon>
        <taxon>Ecdysozoa</taxon>
        <taxon>Nematoda</taxon>
        <taxon>Chromadorea</taxon>
        <taxon>Rhabditida</taxon>
        <taxon>Rhabditina</taxon>
        <taxon>Rhabditomorpha</taxon>
        <taxon>Rhabditoidea</taxon>
        <taxon>Rhabditidae</taxon>
        <taxon>Peloderinae</taxon>
        <taxon>Caenorhabditis</taxon>
    </lineage>
</organism>
<keyword evidence="4" id="KW-0540">Nuclease</keyword>
<dbReference type="EMBL" id="DS268558">
    <property type="protein sequence ID" value="EFO89585.1"/>
    <property type="molecule type" value="Genomic_DNA"/>
</dbReference>
<keyword evidence="5" id="KW-0255">Endonuclease</keyword>
<feature type="compositionally biased region" description="Polar residues" evidence="8">
    <location>
        <begin position="165"/>
        <end position="180"/>
    </location>
</feature>
<keyword evidence="2" id="KW-0808">Transferase</keyword>
<dbReference type="Gene3D" id="2.40.70.10">
    <property type="entry name" value="Acid Proteases"/>
    <property type="match status" value="1"/>
</dbReference>
<dbReference type="GO" id="GO:0042575">
    <property type="term" value="C:DNA polymerase complex"/>
    <property type="evidence" value="ECO:0007669"/>
    <property type="project" value="UniProtKB-ARBA"/>
</dbReference>
<dbReference type="InterPro" id="IPR050951">
    <property type="entry name" value="Retrovirus_Pol_polyprotein"/>
</dbReference>
<evidence type="ECO:0000256" key="7">
    <source>
        <dbReference type="ARBA" id="ARBA00023268"/>
    </source>
</evidence>
<accession>E3N8T1</accession>
<dbReference type="STRING" id="31234.E3N8T1"/>
<evidence type="ECO:0000313" key="12">
    <source>
        <dbReference type="EMBL" id="EFO89585.1"/>
    </source>
</evidence>
<dbReference type="FunFam" id="3.10.20.370:FF:000001">
    <property type="entry name" value="Retrovirus-related Pol polyprotein from transposon 17.6-like protein"/>
    <property type="match status" value="1"/>
</dbReference>
<dbReference type="InterPro" id="IPR043502">
    <property type="entry name" value="DNA/RNA_pol_sf"/>
</dbReference>
<dbReference type="Pfam" id="PF13975">
    <property type="entry name" value="gag-asp_proteas"/>
    <property type="match status" value="1"/>
</dbReference>
<feature type="region of interest" description="Disordered" evidence="8">
    <location>
        <begin position="89"/>
        <end position="189"/>
    </location>
</feature>